<comment type="caution">
    <text evidence="2">The sequence shown here is derived from an EMBL/GenBank/DDBJ whole genome shotgun (WGS) entry which is preliminary data.</text>
</comment>
<keyword evidence="3" id="KW-1185">Reference proteome</keyword>
<evidence type="ECO:0000313" key="3">
    <source>
        <dbReference type="Proteomes" id="UP000324091"/>
    </source>
</evidence>
<protein>
    <submittedName>
        <fullName evidence="2">Uncharacterized protein</fullName>
    </submittedName>
</protein>
<organism evidence="2 3">
    <name type="scientific">Takifugu flavidus</name>
    <name type="common">sansaifugu</name>
    <dbReference type="NCBI Taxonomy" id="433684"/>
    <lineage>
        <taxon>Eukaryota</taxon>
        <taxon>Metazoa</taxon>
        <taxon>Chordata</taxon>
        <taxon>Craniata</taxon>
        <taxon>Vertebrata</taxon>
        <taxon>Euteleostomi</taxon>
        <taxon>Actinopterygii</taxon>
        <taxon>Neopterygii</taxon>
        <taxon>Teleostei</taxon>
        <taxon>Neoteleostei</taxon>
        <taxon>Acanthomorphata</taxon>
        <taxon>Eupercaria</taxon>
        <taxon>Tetraodontiformes</taxon>
        <taxon>Tetradontoidea</taxon>
        <taxon>Tetraodontidae</taxon>
        <taxon>Takifugu</taxon>
    </lineage>
</organism>
<feature type="region of interest" description="Disordered" evidence="1">
    <location>
        <begin position="1"/>
        <end position="32"/>
    </location>
</feature>
<proteinExistence type="predicted"/>
<evidence type="ECO:0000256" key="1">
    <source>
        <dbReference type="SAM" id="MobiDB-lite"/>
    </source>
</evidence>
<sequence length="32" mass="3245">MTELRKRGGGGGNPDSGDNISDKSLSPGSVRV</sequence>
<name>A0A5C6MZ31_9TELE</name>
<dbReference type="AlphaFoldDB" id="A0A5C6MZ31"/>
<accession>A0A5C6MZ31</accession>
<reference evidence="2 3" key="1">
    <citation type="submission" date="2019-04" db="EMBL/GenBank/DDBJ databases">
        <title>Chromosome genome assembly for Takifugu flavidus.</title>
        <authorList>
            <person name="Xiao S."/>
        </authorList>
    </citation>
    <scope>NUCLEOTIDE SEQUENCE [LARGE SCALE GENOMIC DNA]</scope>
    <source>
        <strain evidence="2">HTHZ2018</strain>
        <tissue evidence="2">Muscle</tissue>
    </source>
</reference>
<dbReference type="Proteomes" id="UP000324091">
    <property type="component" value="Chromosome 5"/>
</dbReference>
<dbReference type="EMBL" id="RHFK02000018">
    <property type="protein sequence ID" value="TWW60135.1"/>
    <property type="molecule type" value="Genomic_DNA"/>
</dbReference>
<evidence type="ECO:0000313" key="2">
    <source>
        <dbReference type="EMBL" id="TWW60135.1"/>
    </source>
</evidence>
<gene>
    <name evidence="2" type="ORF">D4764_05G0002250</name>
</gene>
<feature type="compositionally biased region" description="Polar residues" evidence="1">
    <location>
        <begin position="16"/>
        <end position="32"/>
    </location>
</feature>